<dbReference type="InterPro" id="IPR056143">
    <property type="entry name" value="DUF7726"/>
</dbReference>
<sequence length="398" mass="43748">MLQMSQPDMNGQPRPTIPPQSLPSMPALNLPHPPAPNPALPMYNHKPVCNKPGPLPVSNNLAPPPVPGPVPNNSTSPAYYNPPPPFVPHTTGAQAPGGLPSLMNTSPMARGLPSPAATTTSSRKRKSDVGPDNTQENLFPDNVPDIDSEDERLALHDSDTCNAIRRKIRNWIDSGAQKVGEFQKTIGVSGKSYNSFMNRTGTWDGENTDTYIKAHLFFKKRELQGLPLKANKPKKAKTAASAKVLEEVLDVSNVDPLPGEADGTVPIYDTCDDIRKKIRPMLAKEGMTQAAFIRALNKNLPEGQSVSPANMRYFMGRKGVRDGNTNITFYAAYVFFEKKRIQAGKPKTQFRQKMEKAWGNKGFDIEHGANQQYTCFAGEEPVVDEFGKIDFVVTGRRR</sequence>
<reference evidence="3 4" key="1">
    <citation type="submission" date="2017-06" db="EMBL/GenBank/DDBJ databases">
        <title>Genome of Fusarium nygamai isolate CS10214.</title>
        <authorList>
            <person name="Gardiner D.M."/>
            <person name="Obanor F."/>
            <person name="Kazan K."/>
        </authorList>
    </citation>
    <scope>NUCLEOTIDE SEQUENCE [LARGE SCALE GENOMIC DNA]</scope>
    <source>
        <strain evidence="3 4">CS10214</strain>
    </source>
</reference>
<feature type="region of interest" description="Disordered" evidence="1">
    <location>
        <begin position="1"/>
        <end position="146"/>
    </location>
</feature>
<feature type="domain" description="DUF7726" evidence="2">
    <location>
        <begin position="265"/>
        <end position="345"/>
    </location>
</feature>
<comment type="caution">
    <text evidence="3">The sequence shown here is derived from an EMBL/GenBank/DDBJ whole genome shotgun (WGS) entry which is preliminary data.</text>
</comment>
<proteinExistence type="predicted"/>
<evidence type="ECO:0000313" key="3">
    <source>
        <dbReference type="EMBL" id="PNP83242.1"/>
    </source>
</evidence>
<evidence type="ECO:0000256" key="1">
    <source>
        <dbReference type="SAM" id="MobiDB-lite"/>
    </source>
</evidence>
<evidence type="ECO:0000259" key="2">
    <source>
        <dbReference type="Pfam" id="PF24852"/>
    </source>
</evidence>
<feature type="domain" description="DUF7726" evidence="2">
    <location>
        <begin position="158"/>
        <end position="226"/>
    </location>
</feature>
<dbReference type="OrthoDB" id="2592504at2759"/>
<evidence type="ECO:0000313" key="4">
    <source>
        <dbReference type="Proteomes" id="UP000236664"/>
    </source>
</evidence>
<dbReference type="Pfam" id="PF24852">
    <property type="entry name" value="DUF7726"/>
    <property type="match status" value="2"/>
</dbReference>
<dbReference type="PANTHER" id="PTHR42339">
    <property type="entry name" value="HISTONE H1"/>
    <property type="match status" value="1"/>
</dbReference>
<accession>A0A2K0WLT6</accession>
<gene>
    <name evidence="3" type="ORF">FNYG_03564</name>
</gene>
<organism evidence="3 4">
    <name type="scientific">Gibberella nygamai</name>
    <name type="common">Bean root rot disease fungus</name>
    <name type="synonym">Fusarium nygamai</name>
    <dbReference type="NCBI Taxonomy" id="42673"/>
    <lineage>
        <taxon>Eukaryota</taxon>
        <taxon>Fungi</taxon>
        <taxon>Dikarya</taxon>
        <taxon>Ascomycota</taxon>
        <taxon>Pezizomycotina</taxon>
        <taxon>Sordariomycetes</taxon>
        <taxon>Hypocreomycetidae</taxon>
        <taxon>Hypocreales</taxon>
        <taxon>Nectriaceae</taxon>
        <taxon>Fusarium</taxon>
        <taxon>Fusarium fujikuroi species complex</taxon>
    </lineage>
</organism>
<keyword evidence="4" id="KW-1185">Reference proteome</keyword>
<dbReference type="AlphaFoldDB" id="A0A2K0WLT6"/>
<protein>
    <recommendedName>
        <fullName evidence="2">DUF7726 domain-containing protein</fullName>
    </recommendedName>
</protein>
<dbReference type="Proteomes" id="UP000236664">
    <property type="component" value="Unassembled WGS sequence"/>
</dbReference>
<dbReference type="EMBL" id="MTQA01000054">
    <property type="protein sequence ID" value="PNP83242.1"/>
    <property type="molecule type" value="Genomic_DNA"/>
</dbReference>
<dbReference type="PANTHER" id="PTHR42339:SF1">
    <property type="entry name" value="HISTONE H1"/>
    <property type="match status" value="1"/>
</dbReference>
<name>A0A2K0WLT6_GIBNY</name>
<dbReference type="STRING" id="42673.A0A2K0WLT6"/>